<dbReference type="RefSeq" id="WP_236134912.1">
    <property type="nucleotide sequence ID" value="NZ_JAKGTH010000012.1"/>
</dbReference>
<accession>A0ABS9EMN7</accession>
<evidence type="ECO:0000313" key="3">
    <source>
        <dbReference type="Proteomes" id="UP001179363"/>
    </source>
</evidence>
<dbReference type="Pfam" id="PF19515">
    <property type="entry name" value="DUF6048"/>
    <property type="match status" value="1"/>
</dbReference>
<dbReference type="Proteomes" id="UP001179363">
    <property type="component" value="Unassembled WGS sequence"/>
</dbReference>
<organism evidence="2 3">
    <name type="scientific">Gillisia lutea</name>
    <dbReference type="NCBI Taxonomy" id="2909668"/>
    <lineage>
        <taxon>Bacteria</taxon>
        <taxon>Pseudomonadati</taxon>
        <taxon>Bacteroidota</taxon>
        <taxon>Flavobacteriia</taxon>
        <taxon>Flavobacteriales</taxon>
        <taxon>Flavobacteriaceae</taxon>
        <taxon>Gillisia</taxon>
    </lineage>
</organism>
<feature type="signal peptide" evidence="1">
    <location>
        <begin position="1"/>
        <end position="24"/>
    </location>
</feature>
<dbReference type="InterPro" id="IPR046111">
    <property type="entry name" value="DUF6048"/>
</dbReference>
<evidence type="ECO:0000313" key="2">
    <source>
        <dbReference type="EMBL" id="MCF4102768.1"/>
    </source>
</evidence>
<protein>
    <submittedName>
        <fullName evidence="2">DUF6048 family protein</fullName>
    </submittedName>
</protein>
<reference evidence="2" key="1">
    <citation type="submission" date="2022-01" db="EMBL/GenBank/DDBJ databases">
        <title>Gillisia lutea sp. nov., isolated from marine plastic residues from the Malvarosa beach (Valencia, Spain).</title>
        <authorList>
            <person name="Vidal-Verdu A."/>
            <person name="Molina-Menor E."/>
            <person name="Satari L."/>
            <person name="Pascual J."/>
            <person name="Pereto J."/>
            <person name="Porcar M."/>
        </authorList>
    </citation>
    <scope>NUCLEOTIDE SEQUENCE</scope>
    <source>
        <strain evidence="2">M10.2A</strain>
    </source>
</reference>
<feature type="chain" id="PRO_5046309245" evidence="1">
    <location>
        <begin position="25"/>
        <end position="239"/>
    </location>
</feature>
<sequence length="239" mass="27293">MKQLLIFLFTTSLFLLANIPNLWAQTPAVETDSIQYKERYGLRLGIDLSKPLKSILKDDYSGFEVQGDYRVYKNYYLASEIGNEQQTFKERDLKSTSKGSYIKIGADYNAYENWAGMENIIFVGARYGFTTFSQTRDSYYINTGSSNYFPDNVINTSTEFNGLTASWLELMVGVKVELFSNLYLGGNFQLKRLVSQTQPDNFDNLTIPGFNRTYDGSMYGAGFSYSISYLIPLYKKAKD</sequence>
<keyword evidence="3" id="KW-1185">Reference proteome</keyword>
<proteinExistence type="predicted"/>
<comment type="caution">
    <text evidence="2">The sequence shown here is derived from an EMBL/GenBank/DDBJ whole genome shotgun (WGS) entry which is preliminary data.</text>
</comment>
<gene>
    <name evidence="2" type="ORF">L1I30_13905</name>
</gene>
<keyword evidence="1" id="KW-0732">Signal</keyword>
<dbReference type="EMBL" id="JAKGTH010000012">
    <property type="protein sequence ID" value="MCF4102768.1"/>
    <property type="molecule type" value="Genomic_DNA"/>
</dbReference>
<evidence type="ECO:0000256" key="1">
    <source>
        <dbReference type="SAM" id="SignalP"/>
    </source>
</evidence>
<name>A0ABS9EMN7_9FLAO</name>